<dbReference type="HOGENOM" id="CLU_1077189_0_0_5"/>
<dbReference type="KEGG" id="rhl:LPU83_0193"/>
<dbReference type="Proteomes" id="UP000019443">
    <property type="component" value="Chromosome"/>
</dbReference>
<dbReference type="InterPro" id="IPR011010">
    <property type="entry name" value="DNA_brk_join_enz"/>
</dbReference>
<dbReference type="AlphaFoldDB" id="W6R3F3"/>
<feature type="domain" description="Core-binding (CB)" evidence="5">
    <location>
        <begin position="97"/>
        <end position="186"/>
    </location>
</feature>
<dbReference type="InterPro" id="IPR004107">
    <property type="entry name" value="Integrase_SAM-like_N"/>
</dbReference>
<sequence length="258" mass="27838">MPSRHPKTQQHFFSQPPGGQKLGQLAERMGRPKGIPCLSKGSIAQITARIPQAVAEGMKTGARKLAGDYSPDAKLSGYPLWESSPQTSTPAPTAKVSLMGLVALWWNEANAVGKSESTRESYTNTFKAFSAFLKHDDAARVTPEDVVAYKDHRLTTPNPKTGKPVSAKTVKASDLTAFKSVFDWAVANRKLPSNPATGIGLKLGKKVKVRERDFTEAEARALVTAANEVLVGKTKPNQTRFCQTLGPLALCLHGCPSR</sequence>
<keyword evidence="2 3" id="KW-0238">DNA-binding</keyword>
<dbReference type="PATRIC" id="fig|348824.6.peg.199"/>
<accession>W6R3F3</accession>
<dbReference type="SUPFAM" id="SSF56349">
    <property type="entry name" value="DNA breaking-rejoining enzymes"/>
    <property type="match status" value="1"/>
</dbReference>
<dbReference type="Pfam" id="PF13495">
    <property type="entry name" value="Phage_int_SAM_4"/>
    <property type="match status" value="1"/>
</dbReference>
<evidence type="ECO:0000313" key="7">
    <source>
        <dbReference type="Proteomes" id="UP000019443"/>
    </source>
</evidence>
<evidence type="ECO:0000256" key="4">
    <source>
        <dbReference type="SAM" id="MobiDB-lite"/>
    </source>
</evidence>
<keyword evidence="7" id="KW-1185">Reference proteome</keyword>
<evidence type="ECO:0000259" key="5">
    <source>
        <dbReference type="PROSITE" id="PS51900"/>
    </source>
</evidence>
<name>W6R3F3_9HYPH</name>
<dbReference type="eggNOG" id="COG0582">
    <property type="taxonomic scope" value="Bacteria"/>
</dbReference>
<protein>
    <submittedName>
        <fullName evidence="6">Phage integrase family recombinase protein</fullName>
    </submittedName>
</protein>
<evidence type="ECO:0000313" key="6">
    <source>
        <dbReference type="EMBL" id="CDM55877.1"/>
    </source>
</evidence>
<dbReference type="GO" id="GO:0015074">
    <property type="term" value="P:DNA integration"/>
    <property type="evidence" value="ECO:0007669"/>
    <property type="project" value="UniProtKB-KW"/>
</dbReference>
<keyword evidence="1" id="KW-0229">DNA integration</keyword>
<feature type="region of interest" description="Disordered" evidence="4">
    <location>
        <begin position="1"/>
        <end position="24"/>
    </location>
</feature>
<dbReference type="RefSeq" id="WP_141652537.1">
    <property type="nucleotide sequence ID" value="NZ_ATTO01000004.1"/>
</dbReference>
<dbReference type="InterPro" id="IPR044068">
    <property type="entry name" value="CB"/>
</dbReference>
<reference evidence="6" key="1">
    <citation type="submission" date="2013-11" db="EMBL/GenBank/DDBJ databases">
        <title>Draft genome sequence of the broad-host-range Rhizobium sp. LPU83 strain, a member of the low-genetic diversity Oregon-like Rhizobium sp. group.</title>
        <authorList>
            <person name="Wibberg D."/>
            <person name="Puehler A."/>
            <person name="Schlueter A."/>
        </authorList>
    </citation>
    <scope>NUCLEOTIDE SEQUENCE [LARGE SCALE GENOMIC DNA]</scope>
    <source>
        <strain evidence="6">LPU83</strain>
    </source>
</reference>
<dbReference type="Gene3D" id="1.10.150.130">
    <property type="match status" value="1"/>
</dbReference>
<evidence type="ECO:0000256" key="2">
    <source>
        <dbReference type="ARBA" id="ARBA00023125"/>
    </source>
</evidence>
<evidence type="ECO:0000256" key="3">
    <source>
        <dbReference type="PROSITE-ProRule" id="PRU01248"/>
    </source>
</evidence>
<gene>
    <name evidence="6" type="primary">rci</name>
    <name evidence="6" type="ORF">LPU83_0193</name>
</gene>
<dbReference type="InterPro" id="IPR010998">
    <property type="entry name" value="Integrase_recombinase_N"/>
</dbReference>
<dbReference type="PROSITE" id="PS51900">
    <property type="entry name" value="CB"/>
    <property type="match status" value="1"/>
</dbReference>
<proteinExistence type="predicted"/>
<evidence type="ECO:0000256" key="1">
    <source>
        <dbReference type="ARBA" id="ARBA00022908"/>
    </source>
</evidence>
<dbReference type="EMBL" id="HG916852">
    <property type="protein sequence ID" value="CDM55877.1"/>
    <property type="molecule type" value="Genomic_DNA"/>
</dbReference>
<dbReference type="GO" id="GO:0003677">
    <property type="term" value="F:DNA binding"/>
    <property type="evidence" value="ECO:0007669"/>
    <property type="project" value="UniProtKB-UniRule"/>
</dbReference>
<organism evidence="6 7">
    <name type="scientific">Rhizobium favelukesii</name>
    <dbReference type="NCBI Taxonomy" id="348824"/>
    <lineage>
        <taxon>Bacteria</taxon>
        <taxon>Pseudomonadati</taxon>
        <taxon>Pseudomonadota</taxon>
        <taxon>Alphaproteobacteria</taxon>
        <taxon>Hyphomicrobiales</taxon>
        <taxon>Rhizobiaceae</taxon>
        <taxon>Rhizobium/Agrobacterium group</taxon>
        <taxon>Rhizobium</taxon>
    </lineage>
</organism>